<dbReference type="OrthoDB" id="6435852at2759"/>
<dbReference type="EMBL" id="BMAO01015150">
    <property type="protein sequence ID" value="GFQ99716.1"/>
    <property type="molecule type" value="Genomic_DNA"/>
</dbReference>
<name>A0A8X6G9U6_TRICU</name>
<accession>A0A8X6G9U6</accession>
<gene>
    <name evidence="1" type="primary">AVEN_83606_1</name>
    <name evidence="1" type="ORF">TNCT_377001</name>
</gene>
<dbReference type="AlphaFoldDB" id="A0A8X6G9U6"/>
<sequence>MSKTVGHFAVARTLPRKHHEEVGSTMHSKLHWNIANLLAIPRKPRREAVAQFLFLTEYDCLTEHLHRIGIIQTLAALFVIRKIQRIGTISVDVHHFLEALERRFIAMLENIGGNDFRHFYICSLLFAGNEKHPLAADYGNSGFHQKTSTVQRKDYGGEGGFRNRFYPPSPAVSPFPPLCVCLISHPLFNRVKSLEAMAKSCLGSIPTNNGRSTSQRPPGMAATTKMDHQAAEKNKVGEVAFSIGIQAREERLLAFASCSPCA</sequence>
<evidence type="ECO:0000313" key="1">
    <source>
        <dbReference type="EMBL" id="GFQ99716.1"/>
    </source>
</evidence>
<comment type="caution">
    <text evidence="1">The sequence shown here is derived from an EMBL/GenBank/DDBJ whole genome shotgun (WGS) entry which is preliminary data.</text>
</comment>
<proteinExistence type="predicted"/>
<keyword evidence="2" id="KW-1185">Reference proteome</keyword>
<evidence type="ECO:0000313" key="2">
    <source>
        <dbReference type="Proteomes" id="UP000887116"/>
    </source>
</evidence>
<organism evidence="1 2">
    <name type="scientific">Trichonephila clavata</name>
    <name type="common">Joro spider</name>
    <name type="synonym">Nephila clavata</name>
    <dbReference type="NCBI Taxonomy" id="2740835"/>
    <lineage>
        <taxon>Eukaryota</taxon>
        <taxon>Metazoa</taxon>
        <taxon>Ecdysozoa</taxon>
        <taxon>Arthropoda</taxon>
        <taxon>Chelicerata</taxon>
        <taxon>Arachnida</taxon>
        <taxon>Araneae</taxon>
        <taxon>Araneomorphae</taxon>
        <taxon>Entelegynae</taxon>
        <taxon>Araneoidea</taxon>
        <taxon>Nephilidae</taxon>
        <taxon>Trichonephila</taxon>
    </lineage>
</organism>
<dbReference type="Proteomes" id="UP000887116">
    <property type="component" value="Unassembled WGS sequence"/>
</dbReference>
<reference evidence="1" key="1">
    <citation type="submission" date="2020-07" db="EMBL/GenBank/DDBJ databases">
        <title>Multicomponent nature underlies the extraordinary mechanical properties of spider dragline silk.</title>
        <authorList>
            <person name="Kono N."/>
            <person name="Nakamura H."/>
            <person name="Mori M."/>
            <person name="Yoshida Y."/>
            <person name="Ohtoshi R."/>
            <person name="Malay A.D."/>
            <person name="Moran D.A.P."/>
            <person name="Tomita M."/>
            <person name="Numata K."/>
            <person name="Arakawa K."/>
        </authorList>
    </citation>
    <scope>NUCLEOTIDE SEQUENCE</scope>
</reference>
<protein>
    <submittedName>
        <fullName evidence="1">Uncharacterized protein</fullName>
    </submittedName>
</protein>